<keyword evidence="3 11" id="KW-1134">Transmembrane beta strand</keyword>
<protein>
    <submittedName>
        <fullName evidence="16">TonB-dependent receptor</fullName>
    </submittedName>
</protein>
<evidence type="ECO:0000256" key="2">
    <source>
        <dbReference type="ARBA" id="ARBA00022448"/>
    </source>
</evidence>
<dbReference type="InterPro" id="IPR037066">
    <property type="entry name" value="Plug_dom_sf"/>
</dbReference>
<evidence type="ECO:0000256" key="7">
    <source>
        <dbReference type="ARBA" id="ARBA00023065"/>
    </source>
</evidence>
<gene>
    <name evidence="16" type="ORF">JF535_14460</name>
</gene>
<dbReference type="Gene3D" id="2.170.130.10">
    <property type="entry name" value="TonB-dependent receptor, plug domain"/>
    <property type="match status" value="1"/>
</dbReference>
<feature type="domain" description="TonB-dependent receptor-like beta-barrel" evidence="14">
    <location>
        <begin position="332"/>
        <end position="875"/>
    </location>
</feature>
<reference evidence="16 17" key="1">
    <citation type="submission" date="2020-12" db="EMBL/GenBank/DDBJ databases">
        <title>Oil enriched cultivation method for isolating marine PHA-producing bacteria.</title>
        <authorList>
            <person name="Zheng W."/>
            <person name="Yu S."/>
            <person name="Huang Y."/>
        </authorList>
    </citation>
    <scope>NUCLEOTIDE SEQUENCE [LARGE SCALE GENOMIC DNA]</scope>
    <source>
        <strain evidence="16 17">SN0-2</strain>
    </source>
</reference>
<evidence type="ECO:0000256" key="11">
    <source>
        <dbReference type="PROSITE-ProRule" id="PRU01360"/>
    </source>
</evidence>
<feature type="chain" id="PRO_5045677534" evidence="13">
    <location>
        <begin position="28"/>
        <end position="909"/>
    </location>
</feature>
<dbReference type="PANTHER" id="PTHR32552">
    <property type="entry name" value="FERRICHROME IRON RECEPTOR-RELATED"/>
    <property type="match status" value="1"/>
</dbReference>
<keyword evidence="5 11" id="KW-0812">Transmembrane</keyword>
<evidence type="ECO:0000256" key="13">
    <source>
        <dbReference type="SAM" id="SignalP"/>
    </source>
</evidence>
<keyword evidence="6" id="KW-0408">Iron</keyword>
<sequence>MRGIPMKRLHTPLALSIALVNSGWAYAQQDAQEETQSAYATTALEEVTVTATKRETNLMETPISITAFSQEKLDREGLTNIKDMAQMVPNMEISMDSSQTAPVVAMRGVRSTNITELGDPSVGLHLDGIYSPRPQGAMALMFDVERVEAMRGPQGTLFGRNSTVGNVNIISKRPDFNEFDASLGIEAGRWNHQQTRGMLNIPVSETFALRASFMQETRDSYLDGYYDPNQWDVRYLPEEIQNAPVYTGADEDRSLRQRERWGSGEVQELVKADPADFYNNSDQYAFRVSALWEPTESLSWMLAYEQFQDNSAGGADTLNCDMADKRIKKDWDGNYVDADGNISATPVTGLLGCESVYGPGADDYTVNVSVPGFLDLSIDSVRSNLSWDLSDEIALVYNAGWAEQVRSQHSDQDRGITGWDMSIFFRDATFVSQSHELQLQSTGSGPLQWIAGAFYFEENNNMQGGWINSGNNADYWNQPNRTLKSQAFFTQGTYAVTDQLNLTLGLRHTEDTKQDVGGHNMTCNGDTINPQTGERCFPAWDRDAFNQLPTDYFDDPAIYTEISDNQTKGSWDFTNYRVGLDYIVNDDLMVFGYVANGFKSGGIGDVFVQFEQDPATAEYLLDANGDRIIKERHRNTYDPEVVTTYELGTKGTYLDGSLNVMATLFYSDYEDMQAASAKGIFPYYVEERADETGELTGEITTETQVVFQTDNIGTAIIQGLEVEFDWAPIENGRFDGYVTWLDTEITSDFIYHWDFAATDLFEVDHGAATNPENDAMKVNLKGNELAASPKLSAKLNYTHTFRFNNGFAIVPHLSYFWRDKSYHTFQNVDKHYDAFVTETPDAFSDVRPAFHSVNSTLKLEAPDNKWNVEAFVYNLTDQKETYWAGGGDHVIKGPISMPRFYGIRGNYNF</sequence>
<keyword evidence="8 12" id="KW-0798">TonB box</keyword>
<evidence type="ECO:0000313" key="17">
    <source>
        <dbReference type="Proteomes" id="UP000664293"/>
    </source>
</evidence>
<accession>A0ABS3E9Q7</accession>
<proteinExistence type="inferred from homology"/>
<evidence type="ECO:0000256" key="9">
    <source>
        <dbReference type="ARBA" id="ARBA00023136"/>
    </source>
</evidence>
<dbReference type="Pfam" id="PF07715">
    <property type="entry name" value="Plug"/>
    <property type="match status" value="1"/>
</dbReference>
<evidence type="ECO:0000259" key="14">
    <source>
        <dbReference type="Pfam" id="PF00593"/>
    </source>
</evidence>
<dbReference type="Proteomes" id="UP000664293">
    <property type="component" value="Unassembled WGS sequence"/>
</dbReference>
<dbReference type="InterPro" id="IPR000531">
    <property type="entry name" value="Beta-barrel_TonB"/>
</dbReference>
<keyword evidence="16" id="KW-0675">Receptor</keyword>
<evidence type="ECO:0000256" key="3">
    <source>
        <dbReference type="ARBA" id="ARBA00022452"/>
    </source>
</evidence>
<evidence type="ECO:0000313" key="16">
    <source>
        <dbReference type="EMBL" id="MBN8432052.1"/>
    </source>
</evidence>
<feature type="domain" description="TonB-dependent receptor plug" evidence="15">
    <location>
        <begin position="58"/>
        <end position="165"/>
    </location>
</feature>
<comment type="caution">
    <text evidence="16">The sequence shown here is derived from an EMBL/GenBank/DDBJ whole genome shotgun (WGS) entry which is preliminary data.</text>
</comment>
<evidence type="ECO:0000256" key="8">
    <source>
        <dbReference type="ARBA" id="ARBA00023077"/>
    </source>
</evidence>
<dbReference type="Pfam" id="PF00593">
    <property type="entry name" value="TonB_dep_Rec_b-barrel"/>
    <property type="match status" value="1"/>
</dbReference>
<keyword evidence="7" id="KW-0406">Ion transport</keyword>
<evidence type="ECO:0000256" key="4">
    <source>
        <dbReference type="ARBA" id="ARBA00022496"/>
    </source>
</evidence>
<keyword evidence="9 11" id="KW-0472">Membrane</keyword>
<keyword evidence="17" id="KW-1185">Reference proteome</keyword>
<evidence type="ECO:0000256" key="1">
    <source>
        <dbReference type="ARBA" id="ARBA00004571"/>
    </source>
</evidence>
<organism evidence="16 17">
    <name type="scientific">Microbulbifer salipaludis</name>
    <dbReference type="NCBI Taxonomy" id="187980"/>
    <lineage>
        <taxon>Bacteria</taxon>
        <taxon>Pseudomonadati</taxon>
        <taxon>Pseudomonadota</taxon>
        <taxon>Gammaproteobacteria</taxon>
        <taxon>Cellvibrionales</taxon>
        <taxon>Microbulbiferaceae</taxon>
        <taxon>Microbulbifer</taxon>
    </lineage>
</organism>
<name>A0ABS3E9Q7_9GAMM</name>
<keyword evidence="13" id="KW-0732">Signal</keyword>
<dbReference type="PANTHER" id="PTHR32552:SF81">
    <property type="entry name" value="TONB-DEPENDENT OUTER MEMBRANE RECEPTOR"/>
    <property type="match status" value="1"/>
</dbReference>
<dbReference type="SUPFAM" id="SSF56935">
    <property type="entry name" value="Porins"/>
    <property type="match status" value="1"/>
</dbReference>
<evidence type="ECO:0000256" key="10">
    <source>
        <dbReference type="ARBA" id="ARBA00023237"/>
    </source>
</evidence>
<keyword evidence="4" id="KW-0410">Iron transport</keyword>
<dbReference type="InterPro" id="IPR012910">
    <property type="entry name" value="Plug_dom"/>
</dbReference>
<dbReference type="Gene3D" id="2.40.170.20">
    <property type="entry name" value="TonB-dependent receptor, beta-barrel domain"/>
    <property type="match status" value="1"/>
</dbReference>
<evidence type="ECO:0000256" key="12">
    <source>
        <dbReference type="RuleBase" id="RU003357"/>
    </source>
</evidence>
<feature type="signal peptide" evidence="13">
    <location>
        <begin position="1"/>
        <end position="27"/>
    </location>
</feature>
<evidence type="ECO:0000259" key="15">
    <source>
        <dbReference type="Pfam" id="PF07715"/>
    </source>
</evidence>
<dbReference type="InterPro" id="IPR039426">
    <property type="entry name" value="TonB-dep_rcpt-like"/>
</dbReference>
<comment type="subcellular location">
    <subcellularLocation>
        <location evidence="1 11">Cell outer membrane</location>
        <topology evidence="1 11">Multi-pass membrane protein</topology>
    </subcellularLocation>
</comment>
<dbReference type="EMBL" id="JAEKJR010000002">
    <property type="protein sequence ID" value="MBN8432052.1"/>
    <property type="molecule type" value="Genomic_DNA"/>
</dbReference>
<keyword evidence="10 11" id="KW-0998">Cell outer membrane</keyword>
<keyword evidence="2 11" id="KW-0813">Transport</keyword>
<evidence type="ECO:0000256" key="6">
    <source>
        <dbReference type="ARBA" id="ARBA00023004"/>
    </source>
</evidence>
<dbReference type="PROSITE" id="PS52016">
    <property type="entry name" value="TONB_DEPENDENT_REC_3"/>
    <property type="match status" value="1"/>
</dbReference>
<dbReference type="InterPro" id="IPR036942">
    <property type="entry name" value="Beta-barrel_TonB_sf"/>
</dbReference>
<evidence type="ECO:0000256" key="5">
    <source>
        <dbReference type="ARBA" id="ARBA00022692"/>
    </source>
</evidence>
<comment type="similarity">
    <text evidence="11 12">Belongs to the TonB-dependent receptor family.</text>
</comment>